<name>A0AAD7DHS3_MYCRO</name>
<evidence type="ECO:0000313" key="1">
    <source>
        <dbReference type="EMBL" id="KAJ7691744.1"/>
    </source>
</evidence>
<dbReference type="InterPro" id="IPR029058">
    <property type="entry name" value="AB_hydrolase_fold"/>
</dbReference>
<accession>A0AAD7DHS3</accession>
<dbReference type="Gene3D" id="3.40.50.1820">
    <property type="entry name" value="alpha/beta hydrolase"/>
    <property type="match status" value="1"/>
</dbReference>
<organism evidence="1 2">
    <name type="scientific">Mycena rosella</name>
    <name type="common">Pink bonnet</name>
    <name type="synonym">Agaricus rosellus</name>
    <dbReference type="NCBI Taxonomy" id="1033263"/>
    <lineage>
        <taxon>Eukaryota</taxon>
        <taxon>Fungi</taxon>
        <taxon>Dikarya</taxon>
        <taxon>Basidiomycota</taxon>
        <taxon>Agaricomycotina</taxon>
        <taxon>Agaricomycetes</taxon>
        <taxon>Agaricomycetidae</taxon>
        <taxon>Agaricales</taxon>
        <taxon>Marasmiineae</taxon>
        <taxon>Mycenaceae</taxon>
        <taxon>Mycena</taxon>
    </lineage>
</organism>
<comment type="caution">
    <text evidence="1">The sequence shown here is derived from an EMBL/GenBank/DDBJ whole genome shotgun (WGS) entry which is preliminary data.</text>
</comment>
<evidence type="ECO:0008006" key="3">
    <source>
        <dbReference type="Google" id="ProtNLM"/>
    </source>
</evidence>
<evidence type="ECO:0000313" key="2">
    <source>
        <dbReference type="Proteomes" id="UP001221757"/>
    </source>
</evidence>
<sequence length="269" mass="29870">MSTNLLRERIVLASEKSYPFHILATKYTYEGNPYKDSSRALTLVLTHSLGVHMEIWEVAVAHLFALSTSANSQVEIRAMFSIEDPNHGRSAVVNAEEIAKRPLNDWTREYARAIERFLVAANSTNKNLVGISHSVGAPALFIAAESVPVIHFKAMITFEPGMTSKDRYGLIDHPASKHKPPFAFPGVITALSRDHHAVCGLQSSRRADLKQRNQELKDFMSDEKAGRTPASVSYIEGAPASHMVIRYKPEKATELIYSLLVEADPTSRL</sequence>
<dbReference type="AlphaFoldDB" id="A0AAD7DHS3"/>
<gene>
    <name evidence="1" type="ORF">B0H17DRAFT_1179485</name>
</gene>
<dbReference type="EMBL" id="JARKIE010000056">
    <property type="protein sequence ID" value="KAJ7691744.1"/>
    <property type="molecule type" value="Genomic_DNA"/>
</dbReference>
<dbReference type="SUPFAM" id="SSF53474">
    <property type="entry name" value="alpha/beta-Hydrolases"/>
    <property type="match status" value="1"/>
</dbReference>
<dbReference type="Proteomes" id="UP001221757">
    <property type="component" value="Unassembled WGS sequence"/>
</dbReference>
<protein>
    <recommendedName>
        <fullName evidence="3">AB hydrolase-1 domain-containing protein</fullName>
    </recommendedName>
</protein>
<proteinExistence type="predicted"/>
<reference evidence="1" key="1">
    <citation type="submission" date="2023-03" db="EMBL/GenBank/DDBJ databases">
        <title>Massive genome expansion in bonnet fungi (Mycena s.s.) driven by repeated elements and novel gene families across ecological guilds.</title>
        <authorList>
            <consortium name="Lawrence Berkeley National Laboratory"/>
            <person name="Harder C.B."/>
            <person name="Miyauchi S."/>
            <person name="Viragh M."/>
            <person name="Kuo A."/>
            <person name="Thoen E."/>
            <person name="Andreopoulos B."/>
            <person name="Lu D."/>
            <person name="Skrede I."/>
            <person name="Drula E."/>
            <person name="Henrissat B."/>
            <person name="Morin E."/>
            <person name="Kohler A."/>
            <person name="Barry K."/>
            <person name="LaButti K."/>
            <person name="Morin E."/>
            <person name="Salamov A."/>
            <person name="Lipzen A."/>
            <person name="Mereny Z."/>
            <person name="Hegedus B."/>
            <person name="Baldrian P."/>
            <person name="Stursova M."/>
            <person name="Weitz H."/>
            <person name="Taylor A."/>
            <person name="Grigoriev I.V."/>
            <person name="Nagy L.G."/>
            <person name="Martin F."/>
            <person name="Kauserud H."/>
        </authorList>
    </citation>
    <scope>NUCLEOTIDE SEQUENCE</scope>
    <source>
        <strain evidence="1">CBHHK067</strain>
    </source>
</reference>
<keyword evidence="2" id="KW-1185">Reference proteome</keyword>